<proteinExistence type="inferred from homology"/>
<evidence type="ECO:0000313" key="8">
    <source>
        <dbReference type="EMBL" id="RWR77205.1"/>
    </source>
</evidence>
<comment type="similarity">
    <text evidence="2 4">Belongs to the Ninja family.</text>
</comment>
<dbReference type="GO" id="GO:0045892">
    <property type="term" value="P:negative regulation of DNA-templated transcription"/>
    <property type="evidence" value="ECO:0007669"/>
    <property type="project" value="TreeGrafter"/>
</dbReference>
<dbReference type="OrthoDB" id="667358at2759"/>
<accession>A0A443NFC9</accession>
<dbReference type="Pfam" id="PF16136">
    <property type="entry name" value="NLS_NINJA_AFP"/>
    <property type="match status" value="1"/>
</dbReference>
<dbReference type="InterPro" id="IPR012463">
    <property type="entry name" value="Ninja_motif"/>
</dbReference>
<dbReference type="Pfam" id="PF07897">
    <property type="entry name" value="EAR"/>
    <property type="match status" value="1"/>
</dbReference>
<evidence type="ECO:0000256" key="3">
    <source>
        <dbReference type="ARBA" id="ARBA00023242"/>
    </source>
</evidence>
<name>A0A443NFC9_9MAGN</name>
<reference evidence="8 9" key="1">
    <citation type="journal article" date="2019" name="Nat. Plants">
        <title>Stout camphor tree genome fills gaps in understanding of flowering plant genome evolution.</title>
        <authorList>
            <person name="Chaw S.M."/>
            <person name="Liu Y.C."/>
            <person name="Wu Y.W."/>
            <person name="Wang H.Y."/>
            <person name="Lin C.I."/>
            <person name="Wu C.S."/>
            <person name="Ke H.M."/>
            <person name="Chang L.Y."/>
            <person name="Hsu C.Y."/>
            <person name="Yang H.T."/>
            <person name="Sudianto E."/>
            <person name="Hsu M.H."/>
            <person name="Wu K.P."/>
            <person name="Wang L.N."/>
            <person name="Leebens-Mack J.H."/>
            <person name="Tsai I.J."/>
        </authorList>
    </citation>
    <scope>NUCLEOTIDE SEQUENCE [LARGE SCALE GENOMIC DNA]</scope>
    <source>
        <strain evidence="9">cv. Chaw 1501</strain>
        <tissue evidence="8">Young leaves</tissue>
    </source>
</reference>
<comment type="subcellular location">
    <subcellularLocation>
        <location evidence="1 4">Nucleus</location>
    </subcellularLocation>
</comment>
<dbReference type="PANTHER" id="PTHR31413:SF31">
    <property type="entry name" value="NINJA-FAMILY PROTEIN AFP3"/>
    <property type="match status" value="1"/>
</dbReference>
<evidence type="ECO:0000256" key="1">
    <source>
        <dbReference type="ARBA" id="ARBA00004123"/>
    </source>
</evidence>
<sequence>MSKAASGRGDGAEELSFQIDGRSRDLLRRFMEESDRRHDSMTQVSDDIELNLGLSLGGRFGTDPKDKRLLRSSSIIGLEMMPRDVDLAPPAAALPLIRTCSLPTETEEEWRKRKELQSLRRMEAKRKRSEKQRSYRGPFKDGASLERELEEEKQRDEEALSALSLKGKVSGNNVVPNGFSLPPVGLPAWAGRGADTAKSRGSQGSGSSGGGGGSDMDSRSLQGSSNCMEAKSPASIQSLPDHIEQKVVITTATPQQAKEEKPLINPVVGRLAARNANKKAQMENGVREMERNVMDEMPCVSTKGDGPNGRRIEGFLYEYRKGEEVRIVCVCHGSFLSPAEFVRHAGGGDVAHPLKHIVVNPTPSSFL</sequence>
<dbReference type="EMBL" id="QPKB01000002">
    <property type="protein sequence ID" value="RWR77205.1"/>
    <property type="molecule type" value="Genomic_DNA"/>
</dbReference>
<dbReference type="PANTHER" id="PTHR31413">
    <property type="entry name" value="AFP HOMOLOG 2"/>
    <property type="match status" value="1"/>
</dbReference>
<keyword evidence="3 4" id="KW-0539">Nucleus</keyword>
<dbReference type="InterPro" id="IPR031307">
    <property type="entry name" value="Ninja_fam"/>
</dbReference>
<dbReference type="GO" id="GO:0005634">
    <property type="term" value="C:nucleus"/>
    <property type="evidence" value="ECO:0007669"/>
    <property type="project" value="UniProtKB-SubCell"/>
</dbReference>
<dbReference type="InterPro" id="IPR032308">
    <property type="entry name" value="TDBD"/>
</dbReference>
<evidence type="ECO:0000256" key="2">
    <source>
        <dbReference type="ARBA" id="ARBA00006081"/>
    </source>
</evidence>
<dbReference type="AlphaFoldDB" id="A0A443NFC9"/>
<feature type="domain" description="Tify" evidence="7">
    <location>
        <begin position="326"/>
        <end position="359"/>
    </location>
</feature>
<evidence type="ECO:0000256" key="5">
    <source>
        <dbReference type="SAM" id="MobiDB-lite"/>
    </source>
</evidence>
<feature type="domain" description="Ethylene-responsive binding factor-associated repression" evidence="6">
    <location>
        <begin position="45"/>
        <end position="77"/>
    </location>
</feature>
<feature type="compositionally biased region" description="Basic and acidic residues" evidence="5">
    <location>
        <begin position="143"/>
        <end position="153"/>
    </location>
</feature>
<evidence type="ECO:0000313" key="9">
    <source>
        <dbReference type="Proteomes" id="UP000283530"/>
    </source>
</evidence>
<keyword evidence="9" id="KW-1185">Reference proteome</keyword>
<evidence type="ECO:0000259" key="7">
    <source>
        <dbReference type="Pfam" id="PF16135"/>
    </source>
</evidence>
<gene>
    <name evidence="8" type="ORF">CKAN_00568300</name>
</gene>
<protein>
    <recommendedName>
        <fullName evidence="4">Ninja-family protein</fullName>
    </recommendedName>
    <alternativeName>
        <fullName evidence="4">ABI-binding protein</fullName>
    </alternativeName>
</protein>
<organism evidence="8 9">
    <name type="scientific">Cinnamomum micranthum f. kanehirae</name>
    <dbReference type="NCBI Taxonomy" id="337451"/>
    <lineage>
        <taxon>Eukaryota</taxon>
        <taxon>Viridiplantae</taxon>
        <taxon>Streptophyta</taxon>
        <taxon>Embryophyta</taxon>
        <taxon>Tracheophyta</taxon>
        <taxon>Spermatophyta</taxon>
        <taxon>Magnoliopsida</taxon>
        <taxon>Magnoliidae</taxon>
        <taxon>Laurales</taxon>
        <taxon>Lauraceae</taxon>
        <taxon>Cinnamomum</taxon>
    </lineage>
</organism>
<comment type="caution">
    <text evidence="8">The sequence shown here is derived from an EMBL/GenBank/DDBJ whole genome shotgun (WGS) entry which is preliminary data.</text>
</comment>
<dbReference type="InterPro" id="IPR032310">
    <property type="entry name" value="NLS_NINJA_AFP-like"/>
</dbReference>
<dbReference type="Pfam" id="PF16135">
    <property type="entry name" value="TDBD"/>
    <property type="match status" value="1"/>
</dbReference>
<feature type="compositionally biased region" description="Gly residues" evidence="5">
    <location>
        <begin position="203"/>
        <end position="214"/>
    </location>
</feature>
<dbReference type="GO" id="GO:0007165">
    <property type="term" value="P:signal transduction"/>
    <property type="evidence" value="ECO:0007669"/>
    <property type="project" value="InterPro"/>
</dbReference>
<feature type="region of interest" description="Disordered" evidence="5">
    <location>
        <begin position="190"/>
        <end position="239"/>
    </location>
</feature>
<evidence type="ECO:0000256" key="4">
    <source>
        <dbReference type="RuleBase" id="RU369029"/>
    </source>
</evidence>
<dbReference type="STRING" id="337451.A0A443NFC9"/>
<comment type="function">
    <text evidence="4">Acts as a negative regulator of abscisic acid (ABA) response.</text>
</comment>
<evidence type="ECO:0000259" key="6">
    <source>
        <dbReference type="Pfam" id="PF07897"/>
    </source>
</evidence>
<feature type="region of interest" description="Disordered" evidence="5">
    <location>
        <begin position="120"/>
        <end position="153"/>
    </location>
</feature>
<dbReference type="Proteomes" id="UP000283530">
    <property type="component" value="Unassembled WGS sequence"/>
</dbReference>